<protein>
    <submittedName>
        <fullName evidence="1">Uncharacterized protein</fullName>
    </submittedName>
</protein>
<accession>A0ABN9CBU0</accession>
<feature type="non-terminal residue" evidence="1">
    <location>
        <position position="1"/>
    </location>
</feature>
<evidence type="ECO:0000313" key="1">
    <source>
        <dbReference type="EMBL" id="CAI9557145.1"/>
    </source>
</evidence>
<dbReference type="EMBL" id="CATNWA010008943">
    <property type="protein sequence ID" value="CAI9557145.1"/>
    <property type="molecule type" value="Genomic_DNA"/>
</dbReference>
<evidence type="ECO:0000313" key="2">
    <source>
        <dbReference type="Proteomes" id="UP001162483"/>
    </source>
</evidence>
<name>A0ABN9CBU0_9NEOB</name>
<proteinExistence type="predicted"/>
<reference evidence="1" key="1">
    <citation type="submission" date="2023-05" db="EMBL/GenBank/DDBJ databases">
        <authorList>
            <person name="Stuckert A."/>
        </authorList>
    </citation>
    <scope>NUCLEOTIDE SEQUENCE</scope>
</reference>
<comment type="caution">
    <text evidence="1">The sequence shown here is derived from an EMBL/GenBank/DDBJ whole genome shotgun (WGS) entry which is preliminary data.</text>
</comment>
<keyword evidence="2" id="KW-1185">Reference proteome</keyword>
<gene>
    <name evidence="1" type="ORF">SPARVUS_LOCUS4650329</name>
</gene>
<organism evidence="1 2">
    <name type="scientific">Staurois parvus</name>
    <dbReference type="NCBI Taxonomy" id="386267"/>
    <lineage>
        <taxon>Eukaryota</taxon>
        <taxon>Metazoa</taxon>
        <taxon>Chordata</taxon>
        <taxon>Craniata</taxon>
        <taxon>Vertebrata</taxon>
        <taxon>Euteleostomi</taxon>
        <taxon>Amphibia</taxon>
        <taxon>Batrachia</taxon>
        <taxon>Anura</taxon>
        <taxon>Neobatrachia</taxon>
        <taxon>Ranoidea</taxon>
        <taxon>Ranidae</taxon>
        <taxon>Staurois</taxon>
    </lineage>
</organism>
<dbReference type="Proteomes" id="UP001162483">
    <property type="component" value="Unassembled WGS sequence"/>
</dbReference>
<sequence>QSAHRLHTKKKNIVYIPNKDQRRTGTSLDFKCLYQDDACRIAFVNSGRRCPTSPPAFHGLLGQSSAIGGT</sequence>